<accession>A0A4C1WRI8</accession>
<dbReference type="AlphaFoldDB" id="A0A4C1WRI8"/>
<gene>
    <name evidence="2" type="ORF">EVAR_36881_1</name>
</gene>
<evidence type="ECO:0000256" key="1">
    <source>
        <dbReference type="SAM" id="MobiDB-lite"/>
    </source>
</evidence>
<keyword evidence="3" id="KW-1185">Reference proteome</keyword>
<protein>
    <submittedName>
        <fullName evidence="2">Uncharacterized protein</fullName>
    </submittedName>
</protein>
<organism evidence="2 3">
    <name type="scientific">Eumeta variegata</name>
    <name type="common">Bagworm moth</name>
    <name type="synonym">Eumeta japonica</name>
    <dbReference type="NCBI Taxonomy" id="151549"/>
    <lineage>
        <taxon>Eukaryota</taxon>
        <taxon>Metazoa</taxon>
        <taxon>Ecdysozoa</taxon>
        <taxon>Arthropoda</taxon>
        <taxon>Hexapoda</taxon>
        <taxon>Insecta</taxon>
        <taxon>Pterygota</taxon>
        <taxon>Neoptera</taxon>
        <taxon>Endopterygota</taxon>
        <taxon>Lepidoptera</taxon>
        <taxon>Glossata</taxon>
        <taxon>Ditrysia</taxon>
        <taxon>Tineoidea</taxon>
        <taxon>Psychidae</taxon>
        <taxon>Oiketicinae</taxon>
        <taxon>Eumeta</taxon>
    </lineage>
</organism>
<comment type="caution">
    <text evidence="2">The sequence shown here is derived from an EMBL/GenBank/DDBJ whole genome shotgun (WGS) entry which is preliminary data.</text>
</comment>
<name>A0A4C1WRI8_EUMVA</name>
<feature type="compositionally biased region" description="Basic and acidic residues" evidence="1">
    <location>
        <begin position="16"/>
        <end position="25"/>
    </location>
</feature>
<evidence type="ECO:0000313" key="3">
    <source>
        <dbReference type="Proteomes" id="UP000299102"/>
    </source>
</evidence>
<dbReference type="EMBL" id="BGZK01000637">
    <property type="protein sequence ID" value="GBP53998.1"/>
    <property type="molecule type" value="Genomic_DNA"/>
</dbReference>
<evidence type="ECO:0000313" key="2">
    <source>
        <dbReference type="EMBL" id="GBP53998.1"/>
    </source>
</evidence>
<reference evidence="2 3" key="1">
    <citation type="journal article" date="2019" name="Commun. Biol.">
        <title>The bagworm genome reveals a unique fibroin gene that provides high tensile strength.</title>
        <authorList>
            <person name="Kono N."/>
            <person name="Nakamura H."/>
            <person name="Ohtoshi R."/>
            <person name="Tomita M."/>
            <person name="Numata K."/>
            <person name="Arakawa K."/>
        </authorList>
    </citation>
    <scope>NUCLEOTIDE SEQUENCE [LARGE SCALE GENOMIC DNA]</scope>
</reference>
<proteinExistence type="predicted"/>
<feature type="region of interest" description="Disordered" evidence="1">
    <location>
        <begin position="16"/>
        <end position="52"/>
    </location>
</feature>
<sequence>MRGCVANSDRLIREHVSRGVRHEAKSASSFSEPTMGSRRRTHTRADSGSRAVAGAVSDSLQLAGYDEPKEKYLDGSVCRRSSRVRRRRHEVTP</sequence>
<dbReference type="Proteomes" id="UP000299102">
    <property type="component" value="Unassembled WGS sequence"/>
</dbReference>